<dbReference type="RefSeq" id="WP_194694339.1">
    <property type="nucleotide sequence ID" value="NZ_JADKPO010000001.1"/>
</dbReference>
<accession>A0A930VKF5</accession>
<comment type="caution">
    <text evidence="1">The sequence shown here is derived from an EMBL/GenBank/DDBJ whole genome shotgun (WGS) entry which is preliminary data.</text>
</comment>
<evidence type="ECO:0000313" key="1">
    <source>
        <dbReference type="EMBL" id="MBF4766177.1"/>
    </source>
</evidence>
<name>A0A930VKF5_9ACTN</name>
<sequence>MPETREALREFMSLQGPDVENLLTELGRHATRIVPELVGLSLGLAEDGLTFTLLAAPPPLRPWTRCSTSTGVSAWRSRRAGWTPPRST</sequence>
<dbReference type="AlphaFoldDB" id="A0A930VKF5"/>
<protein>
    <submittedName>
        <fullName evidence="1">Uncharacterized protein</fullName>
    </submittedName>
</protein>
<organism evidence="1 2">
    <name type="scientific">Nocardioides agariphilus</name>
    <dbReference type="NCBI Taxonomy" id="433664"/>
    <lineage>
        <taxon>Bacteria</taxon>
        <taxon>Bacillati</taxon>
        <taxon>Actinomycetota</taxon>
        <taxon>Actinomycetes</taxon>
        <taxon>Propionibacteriales</taxon>
        <taxon>Nocardioidaceae</taxon>
        <taxon>Nocardioides</taxon>
    </lineage>
</organism>
<dbReference type="Proteomes" id="UP000660668">
    <property type="component" value="Unassembled WGS sequence"/>
</dbReference>
<gene>
    <name evidence="1" type="ORF">ISU10_00165</name>
</gene>
<proteinExistence type="predicted"/>
<keyword evidence="2" id="KW-1185">Reference proteome</keyword>
<reference evidence="1" key="1">
    <citation type="submission" date="2020-11" db="EMBL/GenBank/DDBJ databases">
        <title>Nocardioides cynanchi sp. nov., isolated from soil of rhizosphere of Cynanchum wilfordii.</title>
        <authorList>
            <person name="Lee J.-S."/>
            <person name="Suh M.K."/>
            <person name="Kim J.-S."/>
        </authorList>
    </citation>
    <scope>NUCLEOTIDE SEQUENCE</scope>
    <source>
        <strain evidence="1">KCTC 19276</strain>
    </source>
</reference>
<evidence type="ECO:0000313" key="2">
    <source>
        <dbReference type="Proteomes" id="UP000660668"/>
    </source>
</evidence>
<dbReference type="EMBL" id="JADKPO010000001">
    <property type="protein sequence ID" value="MBF4766177.1"/>
    <property type="molecule type" value="Genomic_DNA"/>
</dbReference>